<organism evidence="3 4">
    <name type="scientific">Actinidia rufa</name>
    <dbReference type="NCBI Taxonomy" id="165716"/>
    <lineage>
        <taxon>Eukaryota</taxon>
        <taxon>Viridiplantae</taxon>
        <taxon>Streptophyta</taxon>
        <taxon>Embryophyta</taxon>
        <taxon>Tracheophyta</taxon>
        <taxon>Spermatophyta</taxon>
        <taxon>Magnoliopsida</taxon>
        <taxon>eudicotyledons</taxon>
        <taxon>Gunneridae</taxon>
        <taxon>Pentapetalae</taxon>
        <taxon>asterids</taxon>
        <taxon>Ericales</taxon>
        <taxon>Actinidiaceae</taxon>
        <taxon>Actinidia</taxon>
    </lineage>
</organism>
<accession>A0A7J0DDQ3</accession>
<feature type="compositionally biased region" description="Low complexity" evidence="2">
    <location>
        <begin position="12"/>
        <end position="28"/>
    </location>
</feature>
<keyword evidence="1" id="KW-0175">Coiled coil</keyword>
<name>A0A7J0DDQ3_9ERIC</name>
<evidence type="ECO:0000313" key="3">
    <source>
        <dbReference type="EMBL" id="GFS32961.1"/>
    </source>
</evidence>
<dbReference type="AlphaFoldDB" id="A0A7J0DDQ3"/>
<feature type="coiled-coil region" evidence="1">
    <location>
        <begin position="97"/>
        <end position="131"/>
    </location>
</feature>
<comment type="caution">
    <text evidence="3">The sequence shown here is derived from an EMBL/GenBank/DDBJ whole genome shotgun (WGS) entry which is preliminary data.</text>
</comment>
<dbReference type="Proteomes" id="UP000585474">
    <property type="component" value="Unassembled WGS sequence"/>
</dbReference>
<feature type="region of interest" description="Disordered" evidence="2">
    <location>
        <begin position="1"/>
        <end position="35"/>
    </location>
</feature>
<feature type="compositionally biased region" description="Acidic residues" evidence="2">
    <location>
        <begin position="184"/>
        <end position="198"/>
    </location>
</feature>
<evidence type="ECO:0000313" key="4">
    <source>
        <dbReference type="Proteomes" id="UP000585474"/>
    </source>
</evidence>
<keyword evidence="4" id="KW-1185">Reference proteome</keyword>
<protein>
    <submittedName>
        <fullName evidence="3">Uncharacterized protein</fullName>
    </submittedName>
</protein>
<evidence type="ECO:0000256" key="2">
    <source>
        <dbReference type="SAM" id="MobiDB-lite"/>
    </source>
</evidence>
<dbReference type="EMBL" id="BJWL01000174">
    <property type="protein sequence ID" value="GFS32961.1"/>
    <property type="molecule type" value="Genomic_DNA"/>
</dbReference>
<proteinExistence type="predicted"/>
<gene>
    <name evidence="3" type="ORF">Acr_00g0025600</name>
</gene>
<sequence length="206" mass="22971">MSLLEDKKKGSSTKASAKLRASSSKGASPIVAPGEGTTTPPLHCFGDQCLHARESLSLWQRNSLRGVISLVNKDEVGRLDLDRAISQFFHVVGQHAIGELKRMKEDSDATMARLESEIAELKKQSVLTKESVIEEYKSSDDFYEVVELATSRYFGEGFDFCKKKIGCLHPDLDIYDIGIDADLVEEEEEDEEDEEEKDEINNNSPP</sequence>
<evidence type="ECO:0000256" key="1">
    <source>
        <dbReference type="SAM" id="Coils"/>
    </source>
</evidence>
<feature type="region of interest" description="Disordered" evidence="2">
    <location>
        <begin position="184"/>
        <end position="206"/>
    </location>
</feature>
<reference evidence="4" key="1">
    <citation type="submission" date="2019-07" db="EMBL/GenBank/DDBJ databases">
        <title>De Novo Assembly of kiwifruit Actinidia rufa.</title>
        <authorList>
            <person name="Sugita-Konishi S."/>
            <person name="Sato K."/>
            <person name="Mori E."/>
            <person name="Abe Y."/>
            <person name="Kisaki G."/>
            <person name="Hamano K."/>
            <person name="Suezawa K."/>
            <person name="Otani M."/>
            <person name="Fukuda T."/>
            <person name="Manabe T."/>
            <person name="Gomi K."/>
            <person name="Tabuchi M."/>
            <person name="Akimitsu K."/>
            <person name="Kataoka I."/>
        </authorList>
    </citation>
    <scope>NUCLEOTIDE SEQUENCE [LARGE SCALE GENOMIC DNA]</scope>
    <source>
        <strain evidence="4">cv. Fuchu</strain>
    </source>
</reference>